<dbReference type="GO" id="GO:0003677">
    <property type="term" value="F:DNA binding"/>
    <property type="evidence" value="ECO:0007669"/>
    <property type="project" value="UniProtKB-KW"/>
</dbReference>
<dbReference type="FunFam" id="3.30.160.60:FF:000733">
    <property type="entry name" value="Zinc finger protein 236 variant"/>
    <property type="match status" value="2"/>
</dbReference>
<feature type="domain" description="C2H2-type" evidence="7">
    <location>
        <begin position="10"/>
        <end position="37"/>
    </location>
</feature>
<organism evidence="8 10">
    <name type="scientific">Sinanodonta woodiana</name>
    <name type="common">Chinese pond mussel</name>
    <name type="synonym">Anodonta woodiana</name>
    <dbReference type="NCBI Taxonomy" id="1069815"/>
    <lineage>
        <taxon>Eukaryota</taxon>
        <taxon>Metazoa</taxon>
        <taxon>Spiralia</taxon>
        <taxon>Lophotrochozoa</taxon>
        <taxon>Mollusca</taxon>
        <taxon>Bivalvia</taxon>
        <taxon>Autobranchia</taxon>
        <taxon>Heteroconchia</taxon>
        <taxon>Palaeoheterodonta</taxon>
        <taxon>Unionida</taxon>
        <taxon>Unionoidea</taxon>
        <taxon>Unionidae</taxon>
        <taxon>Unioninae</taxon>
        <taxon>Sinanodonta</taxon>
    </lineage>
</organism>
<evidence type="ECO:0000256" key="4">
    <source>
        <dbReference type="ARBA" id="ARBA00022833"/>
    </source>
</evidence>
<dbReference type="Pfam" id="PF13465">
    <property type="entry name" value="zf-H2C2_2"/>
    <property type="match status" value="1"/>
</dbReference>
<dbReference type="PROSITE" id="PS00028">
    <property type="entry name" value="ZINC_FINGER_C2H2_1"/>
    <property type="match status" value="1"/>
</dbReference>
<dbReference type="PROSITE" id="PS50157">
    <property type="entry name" value="ZINC_FINGER_C2H2_2"/>
    <property type="match status" value="2"/>
</dbReference>
<evidence type="ECO:0000256" key="3">
    <source>
        <dbReference type="ARBA" id="ARBA00022771"/>
    </source>
</evidence>
<keyword evidence="10" id="KW-1185">Reference proteome</keyword>
<dbReference type="EMBL" id="JBJQND010000001">
    <property type="protein sequence ID" value="KAL3888911.1"/>
    <property type="molecule type" value="Genomic_DNA"/>
</dbReference>
<evidence type="ECO:0000259" key="7">
    <source>
        <dbReference type="PROSITE" id="PS50157"/>
    </source>
</evidence>
<dbReference type="InterPro" id="IPR036236">
    <property type="entry name" value="Znf_C2H2_sf"/>
</dbReference>
<evidence type="ECO:0000256" key="6">
    <source>
        <dbReference type="PROSITE-ProRule" id="PRU00042"/>
    </source>
</evidence>
<dbReference type="PANTHER" id="PTHR23235:SF142">
    <property type="entry name" value="ZINC FINGER PROTEIN 384"/>
    <property type="match status" value="1"/>
</dbReference>
<dbReference type="SMART" id="SM00355">
    <property type="entry name" value="ZnF_C2H2"/>
    <property type="match status" value="2"/>
</dbReference>
<keyword evidence="3 6" id="KW-0863">Zinc-finger</keyword>
<protein>
    <recommendedName>
        <fullName evidence="7">C2H2-type domain-containing protein</fullName>
    </recommendedName>
</protein>
<sequence length="69" mass="8040">MKIHTGEKPLKCEVCDKMFTQSGSLQVHMRKHTGERPFKCKVCDKMFSQSGGLKAHMVGNTYWRKHIRM</sequence>
<evidence type="ECO:0000256" key="5">
    <source>
        <dbReference type="ARBA" id="ARBA00023242"/>
    </source>
</evidence>
<evidence type="ECO:0000313" key="10">
    <source>
        <dbReference type="Proteomes" id="UP001634394"/>
    </source>
</evidence>
<dbReference type="Proteomes" id="UP001634394">
    <property type="component" value="Unassembled WGS sequence"/>
</dbReference>
<dbReference type="SUPFAM" id="SSF57667">
    <property type="entry name" value="beta-beta-alpha zinc fingers"/>
    <property type="match status" value="1"/>
</dbReference>
<dbReference type="Gene3D" id="3.30.160.60">
    <property type="entry name" value="Classic Zinc Finger"/>
    <property type="match status" value="2"/>
</dbReference>
<keyword evidence="5" id="KW-0539">Nucleus</keyword>
<dbReference type="PANTHER" id="PTHR23235">
    <property type="entry name" value="KRUEPPEL-LIKE TRANSCRIPTION FACTOR"/>
    <property type="match status" value="1"/>
</dbReference>
<comment type="caution">
    <text evidence="8">The sequence shown here is derived from an EMBL/GenBank/DDBJ whole genome shotgun (WGS) entry which is preliminary data.</text>
</comment>
<keyword evidence="4" id="KW-0862">Zinc</keyword>
<dbReference type="GO" id="GO:0008270">
    <property type="term" value="F:zinc ion binding"/>
    <property type="evidence" value="ECO:0007669"/>
    <property type="project" value="UniProtKB-KW"/>
</dbReference>
<gene>
    <name evidence="8" type="ORF">ACJMK2_001271</name>
    <name evidence="9" type="ORF">ACJMK2_001280</name>
</gene>
<feature type="domain" description="C2H2-type" evidence="7">
    <location>
        <begin position="38"/>
        <end position="65"/>
    </location>
</feature>
<accession>A0ABD3XTD2</accession>
<evidence type="ECO:0000313" key="9">
    <source>
        <dbReference type="EMBL" id="KAL3888920.1"/>
    </source>
</evidence>
<reference evidence="8 10" key="1">
    <citation type="submission" date="2024-11" db="EMBL/GenBank/DDBJ databases">
        <title>Chromosome-level genome assembly of the freshwater bivalve Anodonta woodiana.</title>
        <authorList>
            <person name="Chen X."/>
        </authorList>
    </citation>
    <scope>NUCLEOTIDE SEQUENCE [LARGE SCALE GENOMIC DNA]</scope>
    <source>
        <strain evidence="8">MN2024</strain>
        <tissue evidence="8">Gills</tissue>
    </source>
</reference>
<proteinExistence type="predicted"/>
<keyword evidence="2" id="KW-0677">Repeat</keyword>
<dbReference type="EMBL" id="JBJQND010000001">
    <property type="protein sequence ID" value="KAL3888920.1"/>
    <property type="molecule type" value="Genomic_DNA"/>
</dbReference>
<evidence type="ECO:0000256" key="1">
    <source>
        <dbReference type="ARBA" id="ARBA00022723"/>
    </source>
</evidence>
<evidence type="ECO:0000256" key="2">
    <source>
        <dbReference type="ARBA" id="ARBA00022737"/>
    </source>
</evidence>
<evidence type="ECO:0000313" key="8">
    <source>
        <dbReference type="EMBL" id="KAL3888911.1"/>
    </source>
</evidence>
<dbReference type="InterPro" id="IPR013087">
    <property type="entry name" value="Znf_C2H2_type"/>
</dbReference>
<name>A0ABD3XTD2_SINWO</name>
<keyword evidence="1" id="KW-0479">Metal-binding</keyword>
<dbReference type="AlphaFoldDB" id="A0ABD3XTD2"/>